<keyword evidence="1" id="KW-0472">Membrane</keyword>
<reference evidence="2 3" key="1">
    <citation type="submission" date="2023-03" db="EMBL/GenBank/DDBJ databases">
        <title>Complete genome sequence of Tepidibacter sp. SWIR-1, isolated from a deep-sea hydrothermal vent.</title>
        <authorList>
            <person name="Li X."/>
        </authorList>
    </citation>
    <scope>NUCLEOTIDE SEQUENCE [LARGE SCALE GENOMIC DNA]</scope>
    <source>
        <strain evidence="2 3">SWIR-1</strain>
    </source>
</reference>
<dbReference type="PANTHER" id="PTHR37305">
    <property type="entry name" value="INTEGRAL MEMBRANE PROTEIN-RELATED"/>
    <property type="match status" value="1"/>
</dbReference>
<keyword evidence="1" id="KW-0812">Transmembrane</keyword>
<evidence type="ECO:0000313" key="2">
    <source>
        <dbReference type="EMBL" id="WFD10242.1"/>
    </source>
</evidence>
<dbReference type="PANTHER" id="PTHR37305:SF1">
    <property type="entry name" value="MEMBRANE PROTEIN"/>
    <property type="match status" value="1"/>
</dbReference>
<feature type="transmembrane region" description="Helical" evidence="1">
    <location>
        <begin position="311"/>
        <end position="334"/>
    </location>
</feature>
<evidence type="ECO:0008006" key="4">
    <source>
        <dbReference type="Google" id="ProtNLM"/>
    </source>
</evidence>
<dbReference type="RefSeq" id="WP_277732220.1">
    <property type="nucleotide sequence ID" value="NZ_CP120733.1"/>
</dbReference>
<accession>A0ABY8EFI0</accession>
<gene>
    <name evidence="2" type="ORF">P4S50_18080</name>
</gene>
<sequence length="340" mass="38654">MILWEIKKILKSKTGLIILGLLIFLSGIMFFLKPTLETENSYRNDKYELVIDDRAGDEIAKEKFNEKINQIEQMANTYVNDESIKKIIEISRENLRFMKYREYKDVSFFKVFDHRADHPFMSVVMVIILVLIFSNIYTDEKISSVDSIILSSKNKFKVLYSKLALSIILPILIYGLYLVIAFLVTVVQNGMPVNGELEAFRIIDNGAILLNGTYTINNYLILKISTMISIFISISVFSSFFSFISANSLASISGTLIFLVLGKSCTLIKFLPGELLTILSSVNYVDLIFYPDRFIGMYCGQINVLGNSLDLTSLCNGILIFMLFMGLGLCVFTFKKILTR</sequence>
<evidence type="ECO:0000313" key="3">
    <source>
        <dbReference type="Proteomes" id="UP001222800"/>
    </source>
</evidence>
<keyword evidence="1" id="KW-1133">Transmembrane helix</keyword>
<feature type="transmembrane region" description="Helical" evidence="1">
    <location>
        <begin position="228"/>
        <end position="261"/>
    </location>
</feature>
<feature type="transmembrane region" description="Helical" evidence="1">
    <location>
        <begin position="12"/>
        <end position="32"/>
    </location>
</feature>
<name>A0ABY8EFI0_9FIRM</name>
<protein>
    <recommendedName>
        <fullName evidence="4">ABC-2 family transporter protein</fullName>
    </recommendedName>
</protein>
<dbReference type="EMBL" id="CP120733">
    <property type="protein sequence ID" value="WFD10242.1"/>
    <property type="molecule type" value="Genomic_DNA"/>
</dbReference>
<feature type="transmembrane region" description="Helical" evidence="1">
    <location>
        <begin position="120"/>
        <end position="138"/>
    </location>
</feature>
<organism evidence="2 3">
    <name type="scientific">Tepidibacter hydrothermalis</name>
    <dbReference type="NCBI Taxonomy" id="3036126"/>
    <lineage>
        <taxon>Bacteria</taxon>
        <taxon>Bacillati</taxon>
        <taxon>Bacillota</taxon>
        <taxon>Clostridia</taxon>
        <taxon>Peptostreptococcales</taxon>
        <taxon>Peptostreptococcaceae</taxon>
        <taxon>Tepidibacter</taxon>
    </lineage>
</organism>
<keyword evidence="3" id="KW-1185">Reference proteome</keyword>
<dbReference type="Proteomes" id="UP001222800">
    <property type="component" value="Chromosome"/>
</dbReference>
<evidence type="ECO:0000256" key="1">
    <source>
        <dbReference type="SAM" id="Phobius"/>
    </source>
</evidence>
<feature type="transmembrane region" description="Helical" evidence="1">
    <location>
        <begin position="159"/>
        <end position="184"/>
    </location>
</feature>
<proteinExistence type="predicted"/>